<reference evidence="12" key="4">
    <citation type="journal article" date="2015" name="G3 (Bethesda)">
        <title>Genome sequences of three phytopathogenic species of the Magnaporthaceae family of fungi.</title>
        <authorList>
            <person name="Okagaki L.H."/>
            <person name="Nunes C.C."/>
            <person name="Sailsbery J."/>
            <person name="Clay B."/>
            <person name="Brown D."/>
            <person name="John T."/>
            <person name="Oh Y."/>
            <person name="Young N."/>
            <person name="Fitzgerald M."/>
            <person name="Haas B.J."/>
            <person name="Zeng Q."/>
            <person name="Young S."/>
            <person name="Adiconis X."/>
            <person name="Fan L."/>
            <person name="Levin J.Z."/>
            <person name="Mitchell T.K."/>
            <person name="Okubara P.A."/>
            <person name="Farman M.L."/>
            <person name="Kohn L.M."/>
            <person name="Birren B."/>
            <person name="Ma L.-J."/>
            <person name="Dean R.A."/>
        </authorList>
    </citation>
    <scope>NUCLEOTIDE SEQUENCE</scope>
    <source>
        <strain evidence="12">ATCC 64411 / 73-15</strain>
    </source>
</reference>
<protein>
    <recommendedName>
        <fullName evidence="14">Oxidase ustYa</fullName>
    </recommendedName>
</protein>
<evidence type="ECO:0000256" key="5">
    <source>
        <dbReference type="ARBA" id="ARBA00023002"/>
    </source>
</evidence>
<keyword evidence="13" id="KW-1185">Reference proteome</keyword>
<dbReference type="STRING" id="644358.A0A0C4EFB9"/>
<keyword evidence="6" id="KW-0843">Virulence</keyword>
<reference evidence="11" key="3">
    <citation type="submission" date="2011-03" db="EMBL/GenBank/DDBJ databases">
        <title>Annotation of Magnaporthe poae ATCC 64411.</title>
        <authorList>
            <person name="Ma L.-J."/>
            <person name="Dead R."/>
            <person name="Young S.K."/>
            <person name="Zeng Q."/>
            <person name="Gargeya S."/>
            <person name="Fitzgerald M."/>
            <person name="Haas B."/>
            <person name="Abouelleil A."/>
            <person name="Alvarado L."/>
            <person name="Arachchi H.M."/>
            <person name="Berlin A."/>
            <person name="Brown A."/>
            <person name="Chapman S.B."/>
            <person name="Chen Z."/>
            <person name="Dunbar C."/>
            <person name="Freedman E."/>
            <person name="Gearin G."/>
            <person name="Gellesch M."/>
            <person name="Goldberg J."/>
            <person name="Griggs A."/>
            <person name="Gujja S."/>
            <person name="Heiman D."/>
            <person name="Howarth C."/>
            <person name="Larson L."/>
            <person name="Lui A."/>
            <person name="MacDonald P.J.P."/>
            <person name="Mehta T."/>
            <person name="Montmayeur A."/>
            <person name="Murphy C."/>
            <person name="Neiman D."/>
            <person name="Pearson M."/>
            <person name="Priest M."/>
            <person name="Roberts A."/>
            <person name="Saif S."/>
            <person name="Shea T."/>
            <person name="Shenoy N."/>
            <person name="Sisk P."/>
            <person name="Stolte C."/>
            <person name="Sykes S."/>
            <person name="Yandava C."/>
            <person name="Wortman J."/>
            <person name="Nusbaum C."/>
            <person name="Birren B."/>
        </authorList>
    </citation>
    <scope>NUCLEOTIDE SEQUENCE</scope>
    <source>
        <strain evidence="11">ATCC 64411</strain>
    </source>
</reference>
<keyword evidence="3" id="KW-0812">Transmembrane</keyword>
<evidence type="ECO:0000313" key="11">
    <source>
        <dbReference type="EMBL" id="KLU92516.1"/>
    </source>
</evidence>
<dbReference type="PANTHER" id="PTHR33365:SF11">
    <property type="entry name" value="TAT PATHWAY SIGNAL SEQUENCE"/>
    <property type="match status" value="1"/>
</dbReference>
<name>A0A0C4EFB9_MAGP6</name>
<keyword evidence="5" id="KW-0560">Oxidoreductase</keyword>
<keyword evidence="4" id="KW-1133">Transmembrane helix</keyword>
<dbReference type="EMBL" id="ADBL01002826">
    <property type="status" value="NOT_ANNOTATED_CDS"/>
    <property type="molecule type" value="Genomic_DNA"/>
</dbReference>
<feature type="compositionally biased region" description="Low complexity" evidence="10">
    <location>
        <begin position="1"/>
        <end position="15"/>
    </location>
</feature>
<evidence type="ECO:0000256" key="6">
    <source>
        <dbReference type="ARBA" id="ARBA00023026"/>
    </source>
</evidence>
<evidence type="ECO:0000256" key="9">
    <source>
        <dbReference type="ARBA" id="ARBA00035112"/>
    </source>
</evidence>
<dbReference type="OMA" id="TINHMKW"/>
<dbReference type="EMBL" id="GL876981">
    <property type="protein sequence ID" value="KLU92516.1"/>
    <property type="molecule type" value="Genomic_DNA"/>
</dbReference>
<dbReference type="eggNOG" id="ENOG502SNCH">
    <property type="taxonomic scope" value="Eukaryota"/>
</dbReference>
<keyword evidence="7" id="KW-0472">Membrane</keyword>
<evidence type="ECO:0000256" key="8">
    <source>
        <dbReference type="ARBA" id="ARBA00023180"/>
    </source>
</evidence>
<organism evidence="12 13">
    <name type="scientific">Magnaporthiopsis poae (strain ATCC 64411 / 73-15)</name>
    <name type="common">Kentucky bluegrass fungus</name>
    <name type="synonym">Magnaporthe poae</name>
    <dbReference type="NCBI Taxonomy" id="644358"/>
    <lineage>
        <taxon>Eukaryota</taxon>
        <taxon>Fungi</taxon>
        <taxon>Dikarya</taxon>
        <taxon>Ascomycota</taxon>
        <taxon>Pezizomycotina</taxon>
        <taxon>Sordariomycetes</taxon>
        <taxon>Sordariomycetidae</taxon>
        <taxon>Magnaporthales</taxon>
        <taxon>Magnaporthaceae</taxon>
        <taxon>Magnaporthiopsis</taxon>
    </lineage>
</organism>
<dbReference type="OrthoDB" id="3687641at2759"/>
<dbReference type="Proteomes" id="UP000011715">
    <property type="component" value="Unassembled WGS sequence"/>
</dbReference>
<comment type="similarity">
    <text evidence="9">Belongs to the ustYa family.</text>
</comment>
<evidence type="ECO:0008006" key="14">
    <source>
        <dbReference type="Google" id="ProtNLM"/>
    </source>
</evidence>
<evidence type="ECO:0000313" key="13">
    <source>
        <dbReference type="Proteomes" id="UP000011715"/>
    </source>
</evidence>
<dbReference type="PANTHER" id="PTHR33365">
    <property type="entry name" value="YALI0B05434P"/>
    <property type="match status" value="1"/>
</dbReference>
<sequence>MSPSRSGPSGGASTSKKYRDNSPPSPPASHDDSGSATDAGESLMGHREKRRRWSEDEDEEDDNSQRRRRSVLRDTCAAFGRCRWIIDIALLLFIIGLLMERRAKSYGFCEYEGNGDITGFAPKISQQIKTFVPDLGFAPENASEFFTPQVQQKWLDMVPKGLGYVKVDNPERYNNLPHPLVGYNGSTVFTTSVTHQLHCLHSIVEVFASYAVDDASKRPDDVAWHLGHCFEYLRQNILCCGDTALEGEATTFPDGVMGSDGWDAKHVCKNYDQVHAYLEEKRVNDDSWI</sequence>
<proteinExistence type="inferred from homology"/>
<dbReference type="AlphaFoldDB" id="A0A0C4EFB9"/>
<reference evidence="12" key="5">
    <citation type="submission" date="2015-06" db="UniProtKB">
        <authorList>
            <consortium name="EnsemblFungi"/>
        </authorList>
    </citation>
    <scope>IDENTIFICATION</scope>
    <source>
        <strain evidence="12">ATCC 64411</strain>
    </source>
</reference>
<dbReference type="GO" id="GO:0016491">
    <property type="term" value="F:oxidoreductase activity"/>
    <property type="evidence" value="ECO:0007669"/>
    <property type="project" value="UniProtKB-KW"/>
</dbReference>
<reference evidence="11" key="2">
    <citation type="submission" date="2010-05" db="EMBL/GenBank/DDBJ databases">
        <title>The Genome Sequence of Magnaporthe poae strain ATCC 64411.</title>
        <authorList>
            <consortium name="The Broad Institute Genome Sequencing Platform"/>
            <consortium name="Broad Institute Genome Sequencing Center for Infectious Disease"/>
            <person name="Ma L.-J."/>
            <person name="Dead R."/>
            <person name="Young S."/>
            <person name="Zeng Q."/>
            <person name="Koehrsen M."/>
            <person name="Alvarado L."/>
            <person name="Berlin A."/>
            <person name="Chapman S.B."/>
            <person name="Chen Z."/>
            <person name="Freedman E."/>
            <person name="Gellesch M."/>
            <person name="Goldberg J."/>
            <person name="Griggs A."/>
            <person name="Gujja S."/>
            <person name="Heilman E.R."/>
            <person name="Heiman D."/>
            <person name="Hepburn T."/>
            <person name="Howarth C."/>
            <person name="Jen D."/>
            <person name="Larson L."/>
            <person name="Mehta T."/>
            <person name="Neiman D."/>
            <person name="Pearson M."/>
            <person name="Roberts A."/>
            <person name="Saif S."/>
            <person name="Shea T."/>
            <person name="Shenoy N."/>
            <person name="Sisk P."/>
            <person name="Stolte C."/>
            <person name="Sykes S."/>
            <person name="Walk T."/>
            <person name="White J."/>
            <person name="Yandava C."/>
            <person name="Haas B."/>
            <person name="Nusbaum C."/>
            <person name="Birren B."/>
        </authorList>
    </citation>
    <scope>NUCLEOTIDE SEQUENCE</scope>
    <source>
        <strain evidence="11">ATCC 64411</strain>
    </source>
</reference>
<dbReference type="GO" id="GO:0016020">
    <property type="term" value="C:membrane"/>
    <property type="evidence" value="ECO:0007669"/>
    <property type="project" value="UniProtKB-SubCell"/>
</dbReference>
<dbReference type="Pfam" id="PF11807">
    <property type="entry name" value="UstYa"/>
    <property type="match status" value="1"/>
</dbReference>
<evidence type="ECO:0000256" key="10">
    <source>
        <dbReference type="SAM" id="MobiDB-lite"/>
    </source>
</evidence>
<evidence type="ECO:0000256" key="3">
    <source>
        <dbReference type="ARBA" id="ARBA00022692"/>
    </source>
</evidence>
<evidence type="ECO:0000256" key="2">
    <source>
        <dbReference type="ARBA" id="ARBA00004685"/>
    </source>
</evidence>
<keyword evidence="8" id="KW-0325">Glycoprotein</keyword>
<gene>
    <name evidence="11" type="ORF">MAPG_11461</name>
</gene>
<reference evidence="13" key="1">
    <citation type="submission" date="2010-05" db="EMBL/GenBank/DDBJ databases">
        <title>The genome sequence of Magnaporthe poae strain ATCC 64411.</title>
        <authorList>
            <person name="Ma L.-J."/>
            <person name="Dead R."/>
            <person name="Young S."/>
            <person name="Zeng Q."/>
            <person name="Koehrsen M."/>
            <person name="Alvarado L."/>
            <person name="Berlin A."/>
            <person name="Chapman S.B."/>
            <person name="Chen Z."/>
            <person name="Freedman E."/>
            <person name="Gellesch M."/>
            <person name="Goldberg J."/>
            <person name="Griggs A."/>
            <person name="Gujja S."/>
            <person name="Heilman E.R."/>
            <person name="Heiman D."/>
            <person name="Hepburn T."/>
            <person name="Howarth C."/>
            <person name="Jen D."/>
            <person name="Larson L."/>
            <person name="Mehta T."/>
            <person name="Neiman D."/>
            <person name="Pearson M."/>
            <person name="Roberts A."/>
            <person name="Saif S."/>
            <person name="Shea T."/>
            <person name="Shenoy N."/>
            <person name="Sisk P."/>
            <person name="Stolte C."/>
            <person name="Sykes S."/>
            <person name="Walk T."/>
            <person name="White J."/>
            <person name="Yandava C."/>
            <person name="Haas B."/>
            <person name="Nusbaum C."/>
            <person name="Birren B."/>
        </authorList>
    </citation>
    <scope>NUCLEOTIDE SEQUENCE [LARGE SCALE GENOMIC DNA]</scope>
    <source>
        <strain evidence="13">ATCC 64411 / 73-15</strain>
    </source>
</reference>
<comment type="pathway">
    <text evidence="2">Mycotoxin biosynthesis.</text>
</comment>
<evidence type="ECO:0000256" key="4">
    <source>
        <dbReference type="ARBA" id="ARBA00022989"/>
    </source>
</evidence>
<evidence type="ECO:0000256" key="7">
    <source>
        <dbReference type="ARBA" id="ARBA00023136"/>
    </source>
</evidence>
<evidence type="ECO:0000256" key="1">
    <source>
        <dbReference type="ARBA" id="ARBA00004167"/>
    </source>
</evidence>
<accession>A0A0C4EFB9</accession>
<dbReference type="InterPro" id="IPR021765">
    <property type="entry name" value="UstYa-like"/>
</dbReference>
<comment type="subcellular location">
    <subcellularLocation>
        <location evidence="1">Membrane</location>
        <topology evidence="1">Single-pass membrane protein</topology>
    </subcellularLocation>
</comment>
<dbReference type="EnsemblFungi" id="MAPG_11461T0">
    <property type="protein sequence ID" value="MAPG_11461T0"/>
    <property type="gene ID" value="MAPG_11461"/>
</dbReference>
<evidence type="ECO:0000313" key="12">
    <source>
        <dbReference type="EnsemblFungi" id="MAPG_11461T0"/>
    </source>
</evidence>
<dbReference type="VEuPathDB" id="FungiDB:MAPG_11461"/>
<feature type="region of interest" description="Disordered" evidence="10">
    <location>
        <begin position="1"/>
        <end position="70"/>
    </location>
</feature>
<dbReference type="GO" id="GO:0043386">
    <property type="term" value="P:mycotoxin biosynthetic process"/>
    <property type="evidence" value="ECO:0007669"/>
    <property type="project" value="InterPro"/>
</dbReference>